<dbReference type="EMBL" id="LR796392">
    <property type="protein sequence ID" value="CAB4141491.1"/>
    <property type="molecule type" value="Genomic_DNA"/>
</dbReference>
<protein>
    <recommendedName>
        <fullName evidence="3">DUF669 domain-containing protein</fullName>
    </recommendedName>
</protein>
<reference evidence="2" key="1">
    <citation type="submission" date="2020-04" db="EMBL/GenBank/DDBJ databases">
        <authorList>
            <person name="Chiriac C."/>
            <person name="Salcher M."/>
            <person name="Ghai R."/>
            <person name="Kavagutti S V."/>
        </authorList>
    </citation>
    <scope>NUCLEOTIDE SEQUENCE</scope>
</reference>
<gene>
    <name evidence="2" type="ORF">UFOVP416_5</name>
</gene>
<organism evidence="2">
    <name type="scientific">uncultured Caudovirales phage</name>
    <dbReference type="NCBI Taxonomy" id="2100421"/>
    <lineage>
        <taxon>Viruses</taxon>
        <taxon>Duplodnaviria</taxon>
        <taxon>Heunggongvirae</taxon>
        <taxon>Uroviricota</taxon>
        <taxon>Caudoviricetes</taxon>
        <taxon>Peduoviridae</taxon>
        <taxon>Maltschvirus</taxon>
        <taxon>Maltschvirus maltsch</taxon>
    </lineage>
</organism>
<sequence length="172" mass="18051">MAFLGQTFDANELPQGNGGNFEPLPEGSYNATVTQAELKPTNDGTGQYIKLRLDITGPSHQGRVIFSNLNIKNASAKAEEIGRQQLGDIMRAIGLAKVTDTDQLIGGNLNIKLSIRSARTDEKTGKTYEASNEVKAYRAINGGAAPTFQAAAPAAAPASAAPAKAAPPWAKK</sequence>
<feature type="region of interest" description="Disordered" evidence="1">
    <location>
        <begin position="151"/>
        <end position="172"/>
    </location>
</feature>
<evidence type="ECO:0000256" key="1">
    <source>
        <dbReference type="SAM" id="MobiDB-lite"/>
    </source>
</evidence>
<accession>A0A6J5M5V6</accession>
<evidence type="ECO:0000313" key="2">
    <source>
        <dbReference type="EMBL" id="CAB4141491.1"/>
    </source>
</evidence>
<name>A0A6J5M5V6_9CAUD</name>
<dbReference type="InterPro" id="IPR007731">
    <property type="entry name" value="DUF669"/>
</dbReference>
<proteinExistence type="predicted"/>
<evidence type="ECO:0008006" key="3">
    <source>
        <dbReference type="Google" id="ProtNLM"/>
    </source>
</evidence>
<feature type="region of interest" description="Disordered" evidence="1">
    <location>
        <begin position="1"/>
        <end position="28"/>
    </location>
</feature>
<dbReference type="Pfam" id="PF05037">
    <property type="entry name" value="DUF669"/>
    <property type="match status" value="1"/>
</dbReference>